<evidence type="ECO:0000256" key="7">
    <source>
        <dbReference type="ARBA" id="ARBA00022801"/>
    </source>
</evidence>
<keyword evidence="6" id="KW-0479">Metal-binding</keyword>
<feature type="domain" description="HD/PDEase" evidence="9">
    <location>
        <begin position="83"/>
        <end position="204"/>
    </location>
</feature>
<organism evidence="10">
    <name type="scientific">Gracilinema caldarium</name>
    <dbReference type="NCBI Taxonomy" id="215591"/>
    <lineage>
        <taxon>Bacteria</taxon>
        <taxon>Pseudomonadati</taxon>
        <taxon>Spirochaetota</taxon>
        <taxon>Spirochaetia</taxon>
        <taxon>Spirochaetales</taxon>
        <taxon>Breznakiellaceae</taxon>
        <taxon>Gracilinema</taxon>
    </lineage>
</organism>
<gene>
    <name evidence="10" type="ORF">ENS59_03485</name>
</gene>
<evidence type="ECO:0000256" key="4">
    <source>
        <dbReference type="ARBA" id="ARBA00011738"/>
    </source>
</evidence>
<evidence type="ECO:0000256" key="1">
    <source>
        <dbReference type="ARBA" id="ARBA00001638"/>
    </source>
</evidence>
<dbReference type="AlphaFoldDB" id="A0A7C3I089"/>
<feature type="region of interest" description="Disordered" evidence="8">
    <location>
        <begin position="1"/>
        <end position="51"/>
    </location>
</feature>
<dbReference type="GO" id="GO:0046872">
    <property type="term" value="F:metal ion binding"/>
    <property type="evidence" value="ECO:0007669"/>
    <property type="project" value="UniProtKB-KW"/>
</dbReference>
<accession>A0A7C3I089</accession>
<dbReference type="InterPro" id="IPR006674">
    <property type="entry name" value="HD_domain"/>
</dbReference>
<comment type="catalytic activity">
    <reaction evidence="1">
        <text>a 2'-deoxyribonucleoside 5'-phosphate + H2O = a 2'-deoxyribonucleoside + phosphate</text>
        <dbReference type="Rhea" id="RHEA:36167"/>
        <dbReference type="ChEBI" id="CHEBI:15377"/>
        <dbReference type="ChEBI" id="CHEBI:18274"/>
        <dbReference type="ChEBI" id="CHEBI:43474"/>
        <dbReference type="ChEBI" id="CHEBI:65317"/>
        <dbReference type="EC" id="3.1.3.89"/>
    </reaction>
</comment>
<dbReference type="SUPFAM" id="SSF109604">
    <property type="entry name" value="HD-domain/PDEase-like"/>
    <property type="match status" value="1"/>
</dbReference>
<dbReference type="InterPro" id="IPR039356">
    <property type="entry name" value="YfbR/HDDC2"/>
</dbReference>
<comment type="caution">
    <text evidence="10">The sequence shown here is derived from an EMBL/GenBank/DDBJ whole genome shotgun (WGS) entry which is preliminary data.</text>
</comment>
<comment type="cofactor">
    <cofactor evidence="3">
        <name>Co(2+)</name>
        <dbReference type="ChEBI" id="CHEBI:48828"/>
    </cofactor>
</comment>
<sequence>MKRKFHDGEERLFRRGTKGSNAYAEGCDTGSISEPRMPGTQSADTQSAETQPTEALLRSFIRMMDLKGLYRQGWLKRGVPENRAESVADHSFGTALLALLLAERLKASPEFLGLNSHRCIEMALVHELGEVYVGDITPVDGVSREEKYVREREAFIKVVESLPNRDRLLELWEDFEAGRSPEARFVRQLDRLEMGLQAALLKAEGYQRMDEFLESAHRTVTQPDLKALLILAETKAGDTPL</sequence>
<protein>
    <recommendedName>
        <fullName evidence="5">5'-deoxynucleotidase</fullName>
        <ecNumber evidence="5">3.1.3.89</ecNumber>
    </recommendedName>
</protein>
<evidence type="ECO:0000313" key="10">
    <source>
        <dbReference type="EMBL" id="HFH28560.1"/>
    </source>
</evidence>
<dbReference type="GO" id="GO:0005737">
    <property type="term" value="C:cytoplasm"/>
    <property type="evidence" value="ECO:0007669"/>
    <property type="project" value="TreeGrafter"/>
</dbReference>
<evidence type="ECO:0000256" key="8">
    <source>
        <dbReference type="SAM" id="MobiDB-lite"/>
    </source>
</evidence>
<dbReference type="GO" id="GO:0002953">
    <property type="term" value="F:5'-deoxynucleotidase activity"/>
    <property type="evidence" value="ECO:0007669"/>
    <property type="project" value="UniProtKB-EC"/>
</dbReference>
<keyword evidence="7" id="KW-0378">Hydrolase</keyword>
<proteinExistence type="predicted"/>
<comment type="subunit">
    <text evidence="4">Homodimer.</text>
</comment>
<name>A0A7C3I089_9SPIR</name>
<dbReference type="EC" id="3.1.3.89" evidence="5"/>
<evidence type="ECO:0000259" key="9">
    <source>
        <dbReference type="SMART" id="SM00471"/>
    </source>
</evidence>
<dbReference type="PANTHER" id="PTHR11845">
    <property type="entry name" value="5'-DEOXYNUCLEOTIDASE HDDC2"/>
    <property type="match status" value="1"/>
</dbReference>
<dbReference type="InterPro" id="IPR003607">
    <property type="entry name" value="HD/PDEase_dom"/>
</dbReference>
<dbReference type="SMART" id="SM00471">
    <property type="entry name" value="HDc"/>
    <property type="match status" value="1"/>
</dbReference>
<dbReference type="Gene3D" id="1.10.3210.10">
    <property type="entry name" value="Hypothetical protein af1432"/>
    <property type="match status" value="1"/>
</dbReference>
<evidence type="ECO:0000256" key="5">
    <source>
        <dbReference type="ARBA" id="ARBA00012964"/>
    </source>
</evidence>
<comment type="cofactor">
    <cofactor evidence="2">
        <name>Mn(2+)</name>
        <dbReference type="ChEBI" id="CHEBI:29035"/>
    </cofactor>
</comment>
<dbReference type="PANTHER" id="PTHR11845:SF13">
    <property type="entry name" value="5'-DEOXYNUCLEOTIDASE HDDC2"/>
    <property type="match status" value="1"/>
</dbReference>
<reference evidence="10" key="1">
    <citation type="journal article" date="2020" name="mSystems">
        <title>Genome- and Community-Level Interaction Insights into Carbon Utilization and Element Cycling Functions of Hydrothermarchaeota in Hydrothermal Sediment.</title>
        <authorList>
            <person name="Zhou Z."/>
            <person name="Liu Y."/>
            <person name="Xu W."/>
            <person name="Pan J."/>
            <person name="Luo Z.H."/>
            <person name="Li M."/>
        </authorList>
    </citation>
    <scope>NUCLEOTIDE SEQUENCE [LARGE SCALE GENOMIC DNA]</scope>
    <source>
        <strain evidence="10">SpSt-503</strain>
    </source>
</reference>
<evidence type="ECO:0000256" key="2">
    <source>
        <dbReference type="ARBA" id="ARBA00001936"/>
    </source>
</evidence>
<feature type="compositionally biased region" description="Polar residues" evidence="8">
    <location>
        <begin position="39"/>
        <end position="51"/>
    </location>
</feature>
<evidence type="ECO:0000256" key="6">
    <source>
        <dbReference type="ARBA" id="ARBA00022723"/>
    </source>
</evidence>
<dbReference type="EMBL" id="DSVL01000108">
    <property type="protein sequence ID" value="HFH28560.1"/>
    <property type="molecule type" value="Genomic_DNA"/>
</dbReference>
<evidence type="ECO:0000256" key="3">
    <source>
        <dbReference type="ARBA" id="ARBA00001941"/>
    </source>
</evidence>
<feature type="compositionally biased region" description="Basic and acidic residues" evidence="8">
    <location>
        <begin position="1"/>
        <end position="13"/>
    </location>
</feature>
<dbReference type="Pfam" id="PF13023">
    <property type="entry name" value="HD_3"/>
    <property type="match status" value="1"/>
</dbReference>